<dbReference type="Proteomes" id="UP000217209">
    <property type="component" value="Chromosome"/>
</dbReference>
<reference evidence="1 2" key="1">
    <citation type="submission" date="2016-12" db="EMBL/GenBank/DDBJ databases">
        <authorList>
            <person name="Song W.-J."/>
            <person name="Kurnit D.M."/>
        </authorList>
    </citation>
    <scope>NUCLEOTIDE SEQUENCE [LARGE SCALE GENOMIC DNA]</scope>
    <source>
        <strain evidence="1 2">DSM 30827</strain>
    </source>
</reference>
<organism evidence="1 2">
    <name type="scientific">Corynebacterium glaucum</name>
    <dbReference type="NCBI Taxonomy" id="187491"/>
    <lineage>
        <taxon>Bacteria</taxon>
        <taxon>Bacillati</taxon>
        <taxon>Actinomycetota</taxon>
        <taxon>Actinomycetes</taxon>
        <taxon>Mycobacteriales</taxon>
        <taxon>Corynebacteriaceae</taxon>
        <taxon>Corynebacterium</taxon>
    </lineage>
</organism>
<proteinExistence type="predicted"/>
<sequence>MKQAVWYTPVGRSTLNYLSGFKIGATKEERAQLIEILRPYAERSFADPRARRIFMYLSESGLVDDLDLSFPVDEIELLKDIPLARGVISYDTTLVIHGMSSKNLEQVERFLRIESPRLVDFQVPTIEEGTRKKFFRQAPELRWLKESRFRGLDKRTDKILDRMGS</sequence>
<evidence type="ECO:0000313" key="2">
    <source>
        <dbReference type="Proteomes" id="UP000217209"/>
    </source>
</evidence>
<evidence type="ECO:0000313" key="1">
    <source>
        <dbReference type="EMBL" id="AQQ14341.1"/>
    </source>
</evidence>
<gene>
    <name evidence="1" type="ORF">CGLAU_01770</name>
</gene>
<dbReference type="AlphaFoldDB" id="A0A1Q2HU35"/>
<dbReference type="EMBL" id="CP019688">
    <property type="protein sequence ID" value="AQQ14341.1"/>
    <property type="molecule type" value="Genomic_DNA"/>
</dbReference>
<dbReference type="OrthoDB" id="4431030at2"/>
<dbReference type="RefSeq" id="WP_095659198.1">
    <property type="nucleotide sequence ID" value="NZ_BAAAKB010000007.1"/>
</dbReference>
<accession>A0A1Q2HU35</accession>
<name>A0A1Q2HU35_9CORY</name>
<dbReference type="KEGG" id="cgv:CGLAU_01770"/>
<keyword evidence="2" id="KW-1185">Reference proteome</keyword>
<protein>
    <submittedName>
        <fullName evidence="1">Uncharacterized protein</fullName>
    </submittedName>
</protein>